<dbReference type="EMBL" id="AP027735">
    <property type="protein sequence ID" value="BDZ56878.1"/>
    <property type="molecule type" value="Genomic_DNA"/>
</dbReference>
<dbReference type="Gene3D" id="3.40.50.150">
    <property type="entry name" value="Vaccinia Virus protein VP39"/>
    <property type="match status" value="1"/>
</dbReference>
<dbReference type="CDD" id="cd02440">
    <property type="entry name" value="AdoMet_MTases"/>
    <property type="match status" value="1"/>
</dbReference>
<dbReference type="RefSeq" id="WP_289232240.1">
    <property type="nucleotide sequence ID" value="NZ_AP027735.1"/>
</dbReference>
<keyword evidence="3" id="KW-1185">Reference proteome</keyword>
<proteinExistence type="predicted"/>
<gene>
    <name evidence="2" type="ORF">GCM10025872_05350</name>
</gene>
<name>A0ABN6YHX9_9MICO</name>
<dbReference type="Proteomes" id="UP001321421">
    <property type="component" value="Chromosome"/>
</dbReference>
<sequence length="236" mass="25720">MTEPASRRYEFMAVHDVVRPAPPEPVPLDLLALRPGSWVADLGAGSGRIAHRLLLEHPEVKVLAIESDGTQRALLRQSLASMPAAAGRITVCPQPLPDLRAPAPLDGAVVLNFLAFLPWAERPRLWAALREAMNPGGRVLLSRAFGPSWETRPETLAESVCVGLDGYERFFSAEALPDGVVRLTHRYVVTLDGVLVDEWTETQDVPSGDEIRVVAQVEECFSVEEASPGFLLLTAD</sequence>
<dbReference type="SUPFAM" id="SSF53335">
    <property type="entry name" value="S-adenosyl-L-methionine-dependent methyltransferases"/>
    <property type="match status" value="1"/>
</dbReference>
<feature type="domain" description="Methyltransferase" evidence="1">
    <location>
        <begin position="39"/>
        <end position="137"/>
    </location>
</feature>
<organism evidence="2 3">
    <name type="scientific">Barrientosiimonas endolithica</name>
    <dbReference type="NCBI Taxonomy" id="1535208"/>
    <lineage>
        <taxon>Bacteria</taxon>
        <taxon>Bacillati</taxon>
        <taxon>Actinomycetota</taxon>
        <taxon>Actinomycetes</taxon>
        <taxon>Micrococcales</taxon>
        <taxon>Dermacoccaceae</taxon>
        <taxon>Barrientosiimonas</taxon>
    </lineage>
</organism>
<dbReference type="InterPro" id="IPR029063">
    <property type="entry name" value="SAM-dependent_MTases_sf"/>
</dbReference>
<dbReference type="Pfam" id="PF13649">
    <property type="entry name" value="Methyltransf_25"/>
    <property type="match status" value="1"/>
</dbReference>
<dbReference type="InterPro" id="IPR041698">
    <property type="entry name" value="Methyltransf_25"/>
</dbReference>
<reference evidence="3" key="1">
    <citation type="journal article" date="2019" name="Int. J. Syst. Evol. Microbiol.">
        <title>The Global Catalogue of Microorganisms (GCM) 10K type strain sequencing project: providing services to taxonomists for standard genome sequencing and annotation.</title>
        <authorList>
            <consortium name="The Broad Institute Genomics Platform"/>
            <consortium name="The Broad Institute Genome Sequencing Center for Infectious Disease"/>
            <person name="Wu L."/>
            <person name="Ma J."/>
        </authorList>
    </citation>
    <scope>NUCLEOTIDE SEQUENCE [LARGE SCALE GENOMIC DNA]</scope>
    <source>
        <strain evidence="3">NBRC 110608</strain>
    </source>
</reference>
<evidence type="ECO:0000259" key="1">
    <source>
        <dbReference type="Pfam" id="PF13649"/>
    </source>
</evidence>
<protein>
    <recommendedName>
        <fullName evidence="1">Methyltransferase domain-containing protein</fullName>
    </recommendedName>
</protein>
<accession>A0ABN6YHX9</accession>
<evidence type="ECO:0000313" key="2">
    <source>
        <dbReference type="EMBL" id="BDZ56878.1"/>
    </source>
</evidence>
<evidence type="ECO:0000313" key="3">
    <source>
        <dbReference type="Proteomes" id="UP001321421"/>
    </source>
</evidence>